<dbReference type="AlphaFoldDB" id="A0A820ZA82"/>
<evidence type="ECO:0000313" key="1">
    <source>
        <dbReference type="EMBL" id="CAF4559568.1"/>
    </source>
</evidence>
<organism evidence="1 2">
    <name type="scientific">Rotaria magnacalcarata</name>
    <dbReference type="NCBI Taxonomy" id="392030"/>
    <lineage>
        <taxon>Eukaryota</taxon>
        <taxon>Metazoa</taxon>
        <taxon>Spiralia</taxon>
        <taxon>Gnathifera</taxon>
        <taxon>Rotifera</taxon>
        <taxon>Eurotatoria</taxon>
        <taxon>Bdelloidea</taxon>
        <taxon>Philodinida</taxon>
        <taxon>Philodinidae</taxon>
        <taxon>Rotaria</taxon>
    </lineage>
</organism>
<name>A0A820ZA82_9BILA</name>
<reference evidence="1" key="1">
    <citation type="submission" date="2021-02" db="EMBL/GenBank/DDBJ databases">
        <authorList>
            <person name="Nowell W R."/>
        </authorList>
    </citation>
    <scope>NUCLEOTIDE SEQUENCE</scope>
</reference>
<keyword evidence="2" id="KW-1185">Reference proteome</keyword>
<dbReference type="EMBL" id="CAJOBG010062868">
    <property type="protein sequence ID" value="CAF4559568.1"/>
    <property type="molecule type" value="Genomic_DNA"/>
</dbReference>
<accession>A0A820ZA82</accession>
<sequence length="109" mass="12414">MLNEQTNLEQTVKDLQDARQKEIDEEASRIAHYNNDRTKIMGSYYGLLQSTKDIVHRFLHDNGLNVNRANNDTLEMAMRSAESAIELQNQSVQAALAQHQIPVNPLHSL</sequence>
<gene>
    <name evidence="1" type="ORF">OVN521_LOCUS43583</name>
</gene>
<protein>
    <submittedName>
        <fullName evidence="1">Uncharacterized protein</fullName>
    </submittedName>
</protein>
<comment type="caution">
    <text evidence="1">The sequence shown here is derived from an EMBL/GenBank/DDBJ whole genome shotgun (WGS) entry which is preliminary data.</text>
</comment>
<proteinExistence type="predicted"/>
<evidence type="ECO:0000313" key="2">
    <source>
        <dbReference type="Proteomes" id="UP000663866"/>
    </source>
</evidence>
<dbReference type="Proteomes" id="UP000663866">
    <property type="component" value="Unassembled WGS sequence"/>
</dbReference>